<keyword evidence="3" id="KW-1185">Reference proteome</keyword>
<dbReference type="Proteomes" id="UP000676996">
    <property type="component" value="Unassembled WGS sequence"/>
</dbReference>
<comment type="caution">
    <text evidence="2">The sequence shown here is derived from an EMBL/GenBank/DDBJ whole genome shotgun (WGS) entry which is preliminary data.</text>
</comment>
<feature type="signal peptide" evidence="1">
    <location>
        <begin position="1"/>
        <end position="22"/>
    </location>
</feature>
<dbReference type="RefSeq" id="WP_284053546.1">
    <property type="nucleotide sequence ID" value="NZ_JAGRQC010000002.1"/>
</dbReference>
<organism evidence="2 3">
    <name type="scientific">Stakelama marina</name>
    <dbReference type="NCBI Taxonomy" id="2826939"/>
    <lineage>
        <taxon>Bacteria</taxon>
        <taxon>Pseudomonadati</taxon>
        <taxon>Pseudomonadota</taxon>
        <taxon>Alphaproteobacteria</taxon>
        <taxon>Sphingomonadales</taxon>
        <taxon>Sphingomonadaceae</taxon>
        <taxon>Stakelama</taxon>
    </lineage>
</organism>
<protein>
    <submittedName>
        <fullName evidence="2">DUF885 domain-containing protein</fullName>
    </submittedName>
</protein>
<evidence type="ECO:0000313" key="3">
    <source>
        <dbReference type="Proteomes" id="UP000676996"/>
    </source>
</evidence>
<proteinExistence type="predicted"/>
<dbReference type="PANTHER" id="PTHR33361:SF2">
    <property type="entry name" value="DUF885 DOMAIN-CONTAINING PROTEIN"/>
    <property type="match status" value="1"/>
</dbReference>
<dbReference type="PANTHER" id="PTHR33361">
    <property type="entry name" value="GLR0591 PROTEIN"/>
    <property type="match status" value="1"/>
</dbReference>
<sequence>MRKALKLLTMGAVLMVSAPAFAGPSDDIQALLKDHWQWYLKHHPTFASSVGDHRYDDQLGDVSLAARDAEVADEKRFLQRLKAIPDTGLSEEERIDKAVLRRILSDDIEGNRFGQRMVLFTSYSSPWQGLAWLATNSRFESAADYSNYLTRLSKFPAQNAELMKITRQSVAAGYAQPCVAMKGFTGTISGLITKDPTQSRFYKPFTKARPAAIPAARWQALKTRAKTVIEQTLDPEFRKAADYFADDYMPHCAKTAGVSSQPDGQDYYAYRARVETTTDYTPAQIHQIGLDEVARIDKAMDAVAEEAGYDSRAAFIEHLRTDPQYYAKTPEELLARSALIAKTVDGHMPELFGRLPRLPYGIKPIPAETAEGTTTAYYSPGSPANGVAGTYYVNTSKLDQRPFWEMPSLTMHEAVPGHHQQIALQQELDLPPMRRYLAHFTAFTEGWALYAETLGNEIGMYDTPAKKMGRFSYDMWRACRLVVDTGIHSMGWSKAQAVAFMKEHTALSDANIDAEVNRYISWPGQALAYKMGELRIRALRQKAEKALGDDFRLRDFNDAVLEEGSLPLDVLEAHIDRWIAVQRAKAGASAAQS</sequence>
<keyword evidence="1" id="KW-0732">Signal</keyword>
<accession>A0A8T4IEH8</accession>
<dbReference type="EMBL" id="JAGRQC010000002">
    <property type="protein sequence ID" value="MBR0552254.1"/>
    <property type="molecule type" value="Genomic_DNA"/>
</dbReference>
<name>A0A8T4IEH8_9SPHN</name>
<feature type="chain" id="PRO_5035755807" evidence="1">
    <location>
        <begin position="23"/>
        <end position="593"/>
    </location>
</feature>
<reference evidence="2" key="1">
    <citation type="submission" date="2021-04" db="EMBL/GenBank/DDBJ databases">
        <title>Ouciella asimina sp. nov., isolated from the surface seawater in the hydrothermal field of Okinawa Trough.</title>
        <authorList>
            <person name="Shuang W."/>
        </authorList>
    </citation>
    <scope>NUCLEOTIDE SEQUENCE</scope>
    <source>
        <strain evidence="2">LXI357</strain>
    </source>
</reference>
<dbReference type="Pfam" id="PF05960">
    <property type="entry name" value="DUF885"/>
    <property type="match status" value="1"/>
</dbReference>
<evidence type="ECO:0000256" key="1">
    <source>
        <dbReference type="SAM" id="SignalP"/>
    </source>
</evidence>
<gene>
    <name evidence="2" type="ORF">J7S20_07040</name>
</gene>
<evidence type="ECO:0000313" key="2">
    <source>
        <dbReference type="EMBL" id="MBR0552254.1"/>
    </source>
</evidence>
<dbReference type="InterPro" id="IPR010281">
    <property type="entry name" value="DUF885"/>
</dbReference>
<dbReference type="AlphaFoldDB" id="A0A8T4IEH8"/>